<sequence>MSYSISVALTGSGGAGAMTAGQILLDSAAQAGFYGLMTRSMGPQIRGGEAAALVRISSVPISSLDDHYDLLVPFDWGNINRFSAELPLSSSSLILADPEQGDVPPSIAGYGARVAALPLKALAGAIPGGRANMVGLGAVATLIGLPIASVIAVLTKQLARKGEEVLAASTACLEAGAQAAAGLPSVTKLPSQPHGEALRWNISGNEAAGLGALRGGIKFVAAYPITPATEVLEWLAPALEKTGGALVQAEDELASINMVIGGSFAGLPSLTATSGPGLSLMTESIGLAVASETPLVVIDVMRGGPSTGIPTKSEQSDLNIAVYGLHGDAPHVVVAPNSATDCLFATQWSVHLAEALQTPAIVLSDQAMGQSRVVIDKPAENGFVAQRLVPEADAPGYQRYALTNSGVSPMAIPGMAGNNYVADGLEHNERGTPSSQASDHLAQLDKRAGKLDAFDYGEHWADIEGDGEIAVITWGSVTGPVREAIGRARAKGIKAKMISLRLILPTRPAQMQEALKGVKKVLVVEQSHSQQFHKFLRGHYDLPGDVLVVSRPGPLPIRPAEIETRLAAWK</sequence>
<comment type="caution">
    <text evidence="5">The sequence shown here is derived from an EMBL/GenBank/DDBJ whole genome shotgun (WGS) entry which is preliminary data.</text>
</comment>
<evidence type="ECO:0000259" key="2">
    <source>
        <dbReference type="Pfam" id="PF01558"/>
    </source>
</evidence>
<dbReference type="CDD" id="cd07034">
    <property type="entry name" value="TPP_PYR_PFOR_IOR-alpha_like"/>
    <property type="match status" value="1"/>
</dbReference>
<feature type="domain" description="Pyruvate:ferredoxin oxidoreductase core" evidence="4">
    <location>
        <begin position="468"/>
        <end position="530"/>
    </location>
</feature>
<dbReference type="InterPro" id="IPR002869">
    <property type="entry name" value="Pyrv_flavodox_OxRed_cen"/>
</dbReference>
<dbReference type="Proteomes" id="UP000233293">
    <property type="component" value="Unassembled WGS sequence"/>
</dbReference>
<proteinExistence type="predicted"/>
<dbReference type="InterPro" id="IPR029061">
    <property type="entry name" value="THDP-binding"/>
</dbReference>
<feature type="domain" description="Pyruvate/ketoisovalerate oxidoreductase catalytic" evidence="2">
    <location>
        <begin position="13"/>
        <end position="178"/>
    </location>
</feature>
<organism evidence="5 6">
    <name type="scientific">Telmatospirillum siberiense</name>
    <dbReference type="NCBI Taxonomy" id="382514"/>
    <lineage>
        <taxon>Bacteria</taxon>
        <taxon>Pseudomonadati</taxon>
        <taxon>Pseudomonadota</taxon>
        <taxon>Alphaproteobacteria</taxon>
        <taxon>Rhodospirillales</taxon>
        <taxon>Rhodospirillaceae</taxon>
        <taxon>Telmatospirillum</taxon>
    </lineage>
</organism>
<dbReference type="Pfam" id="PF01558">
    <property type="entry name" value="POR"/>
    <property type="match status" value="1"/>
</dbReference>
<dbReference type="InterPro" id="IPR009014">
    <property type="entry name" value="Transketo_C/PFOR_II"/>
</dbReference>
<dbReference type="RefSeq" id="WP_101248675.1">
    <property type="nucleotide sequence ID" value="NZ_PIUM01000001.1"/>
</dbReference>
<protein>
    <submittedName>
        <fullName evidence="5">2-oxoglutarate synthase</fullName>
    </submittedName>
</protein>
<dbReference type="NCBIfam" id="TIGR03710">
    <property type="entry name" value="OAFO_sf"/>
    <property type="match status" value="1"/>
</dbReference>
<keyword evidence="1" id="KW-0560">Oxidoreductase</keyword>
<dbReference type="InterPro" id="IPR019752">
    <property type="entry name" value="Pyrv/ketoisovalerate_OxRed_cat"/>
</dbReference>
<dbReference type="GO" id="GO:0006979">
    <property type="term" value="P:response to oxidative stress"/>
    <property type="evidence" value="ECO:0007669"/>
    <property type="project" value="TreeGrafter"/>
</dbReference>
<dbReference type="GO" id="GO:0016903">
    <property type="term" value="F:oxidoreductase activity, acting on the aldehyde or oxo group of donors"/>
    <property type="evidence" value="ECO:0007669"/>
    <property type="project" value="InterPro"/>
</dbReference>
<evidence type="ECO:0000313" key="5">
    <source>
        <dbReference type="EMBL" id="PKU26445.1"/>
    </source>
</evidence>
<dbReference type="Pfam" id="PF01855">
    <property type="entry name" value="POR_N"/>
    <property type="match status" value="1"/>
</dbReference>
<accession>A0A2N3Q1B2</accession>
<evidence type="ECO:0000259" key="3">
    <source>
        <dbReference type="Pfam" id="PF01855"/>
    </source>
</evidence>
<dbReference type="Gene3D" id="3.40.50.970">
    <property type="match status" value="1"/>
</dbReference>
<dbReference type="AlphaFoldDB" id="A0A2N3Q1B2"/>
<name>A0A2N3Q1B2_9PROT</name>
<feature type="domain" description="Pyruvate flavodoxin/ferredoxin oxidoreductase pyrimidine binding" evidence="3">
    <location>
        <begin position="211"/>
        <end position="440"/>
    </location>
</feature>
<dbReference type="Gene3D" id="3.40.920.10">
    <property type="entry name" value="Pyruvate-ferredoxin oxidoreductase, PFOR, domain III"/>
    <property type="match status" value="1"/>
</dbReference>
<dbReference type="PANTHER" id="PTHR32154">
    <property type="entry name" value="PYRUVATE-FLAVODOXIN OXIDOREDUCTASE-RELATED"/>
    <property type="match status" value="1"/>
</dbReference>
<dbReference type="InterPro" id="IPR050722">
    <property type="entry name" value="Pyruvate:ferred/Flavod_OxRd"/>
</dbReference>
<dbReference type="InterPro" id="IPR033412">
    <property type="entry name" value="PFOR_II"/>
</dbReference>
<dbReference type="EMBL" id="PIUM01000001">
    <property type="protein sequence ID" value="PKU26445.1"/>
    <property type="molecule type" value="Genomic_DNA"/>
</dbReference>
<dbReference type="InterPro" id="IPR022367">
    <property type="entry name" value="2-oxoacid/accept_OxRdtase_asu"/>
</dbReference>
<reference evidence="6" key="1">
    <citation type="submission" date="2017-12" db="EMBL/GenBank/DDBJ databases">
        <title>Draft genome sequence of Telmatospirillum siberiense 26-4b1T, an acidotolerant peatland alphaproteobacterium potentially involved in sulfur cycling.</title>
        <authorList>
            <person name="Hausmann B."/>
            <person name="Pjevac P."/>
            <person name="Schreck K."/>
            <person name="Herbold C.W."/>
            <person name="Daims H."/>
            <person name="Wagner M."/>
            <person name="Pester M."/>
            <person name="Loy A."/>
        </authorList>
    </citation>
    <scope>NUCLEOTIDE SEQUENCE [LARGE SCALE GENOMIC DNA]</scope>
    <source>
        <strain evidence="6">26-4b1</strain>
    </source>
</reference>
<evidence type="ECO:0000259" key="4">
    <source>
        <dbReference type="Pfam" id="PF17147"/>
    </source>
</evidence>
<dbReference type="FunFam" id="3.40.50.970:FF:000022">
    <property type="entry name" value="2-oxoglutarate ferredoxin oxidoreductase alpha subunit"/>
    <property type="match status" value="1"/>
</dbReference>
<dbReference type="PANTHER" id="PTHR32154:SF20">
    <property type="entry name" value="2-OXOGLUTARATE OXIDOREDUCTASE SUBUNIT KORA"/>
    <property type="match status" value="1"/>
</dbReference>
<evidence type="ECO:0000256" key="1">
    <source>
        <dbReference type="ARBA" id="ARBA00023002"/>
    </source>
</evidence>
<dbReference type="OrthoDB" id="9794954at2"/>
<keyword evidence="6" id="KW-1185">Reference proteome</keyword>
<dbReference type="InterPro" id="IPR002880">
    <property type="entry name" value="Pyrv_Fd/Flavodoxin_OxRdtase_N"/>
</dbReference>
<dbReference type="SUPFAM" id="SSF52518">
    <property type="entry name" value="Thiamin diphosphate-binding fold (THDP-binding)"/>
    <property type="match status" value="1"/>
</dbReference>
<dbReference type="SUPFAM" id="SSF52922">
    <property type="entry name" value="TK C-terminal domain-like"/>
    <property type="match status" value="1"/>
</dbReference>
<evidence type="ECO:0000313" key="6">
    <source>
        <dbReference type="Proteomes" id="UP000233293"/>
    </source>
</evidence>
<dbReference type="SUPFAM" id="SSF53323">
    <property type="entry name" value="Pyruvate-ferredoxin oxidoreductase, PFOR, domain III"/>
    <property type="match status" value="1"/>
</dbReference>
<dbReference type="Gene3D" id="3.40.50.920">
    <property type="match status" value="1"/>
</dbReference>
<gene>
    <name evidence="5" type="ORF">CWS72_00935</name>
</gene>
<dbReference type="Pfam" id="PF17147">
    <property type="entry name" value="PFOR_II"/>
    <property type="match status" value="1"/>
</dbReference>